<feature type="compositionally biased region" description="Basic and acidic residues" evidence="1">
    <location>
        <begin position="11"/>
        <end position="21"/>
    </location>
</feature>
<gene>
    <name evidence="2" type="ORF">DBRI1063_LOCUS4662</name>
</gene>
<protein>
    <submittedName>
        <fullName evidence="2">Uncharacterized protein</fullName>
    </submittedName>
</protein>
<evidence type="ECO:0000313" key="2">
    <source>
        <dbReference type="EMBL" id="CAD9318232.1"/>
    </source>
</evidence>
<accession>A0A7S2E6L6</accession>
<organism evidence="2">
    <name type="scientific">Ditylum brightwellii</name>
    <dbReference type="NCBI Taxonomy" id="49249"/>
    <lineage>
        <taxon>Eukaryota</taxon>
        <taxon>Sar</taxon>
        <taxon>Stramenopiles</taxon>
        <taxon>Ochrophyta</taxon>
        <taxon>Bacillariophyta</taxon>
        <taxon>Mediophyceae</taxon>
        <taxon>Lithodesmiophycidae</taxon>
        <taxon>Lithodesmiales</taxon>
        <taxon>Lithodesmiaceae</taxon>
        <taxon>Ditylum</taxon>
    </lineage>
</organism>
<evidence type="ECO:0000256" key="1">
    <source>
        <dbReference type="SAM" id="MobiDB-lite"/>
    </source>
</evidence>
<reference evidence="2" key="1">
    <citation type="submission" date="2021-01" db="EMBL/GenBank/DDBJ databases">
        <authorList>
            <person name="Corre E."/>
            <person name="Pelletier E."/>
            <person name="Niang G."/>
            <person name="Scheremetjew M."/>
            <person name="Finn R."/>
            <person name="Kale V."/>
            <person name="Holt S."/>
            <person name="Cochrane G."/>
            <person name="Meng A."/>
            <person name="Brown T."/>
            <person name="Cohen L."/>
        </authorList>
    </citation>
    <scope>NUCLEOTIDE SEQUENCE</scope>
    <source>
        <strain evidence="2">Pop2</strain>
    </source>
</reference>
<proteinExistence type="predicted"/>
<sequence length="100" mass="11861">MTKSQMYTEKVSQESIEKHQNEASFQIGRQTEEAFDNVEISRQNSSRFVKMTRPTKKNKTRYSTEYHTIRLIPCFEEILAEIDIRDFSDEGDSEEEDEED</sequence>
<dbReference type="EMBL" id="HBGN01007299">
    <property type="protein sequence ID" value="CAD9318232.1"/>
    <property type="molecule type" value="Transcribed_RNA"/>
</dbReference>
<dbReference type="AlphaFoldDB" id="A0A7S2E6L6"/>
<name>A0A7S2E6L6_9STRA</name>
<feature type="region of interest" description="Disordered" evidence="1">
    <location>
        <begin position="1"/>
        <end position="23"/>
    </location>
</feature>